<feature type="region of interest" description="Disordered" evidence="1">
    <location>
        <begin position="1"/>
        <end position="37"/>
    </location>
</feature>
<name>A0A8K0AEH8_BRALA</name>
<protein>
    <submittedName>
        <fullName evidence="2">Hypp5216 protein</fullName>
    </submittedName>
</protein>
<dbReference type="EMBL" id="OV696694">
    <property type="protein sequence ID" value="CAH1273890.1"/>
    <property type="molecule type" value="Genomic_DNA"/>
</dbReference>
<organism evidence="2 3">
    <name type="scientific">Branchiostoma lanceolatum</name>
    <name type="common">Common lancelet</name>
    <name type="synonym">Amphioxus lanceolatum</name>
    <dbReference type="NCBI Taxonomy" id="7740"/>
    <lineage>
        <taxon>Eukaryota</taxon>
        <taxon>Metazoa</taxon>
        <taxon>Chordata</taxon>
        <taxon>Cephalochordata</taxon>
        <taxon>Leptocardii</taxon>
        <taxon>Amphioxiformes</taxon>
        <taxon>Branchiostomatidae</taxon>
        <taxon>Branchiostoma</taxon>
    </lineage>
</organism>
<accession>A0A8K0AEH8</accession>
<evidence type="ECO:0000313" key="2">
    <source>
        <dbReference type="EMBL" id="CAH1273890.1"/>
    </source>
</evidence>
<sequence>MCIAGYINGPAESPGVAKRKSRPESAGETQNFHQHREKQVHSCGVSGIQVRSRHMSDIHMPGIMSDMNMTSLADKLQNLELRLDSQHGQEVGYGRVLREAIICMDQFMEVEVLKSLGDLHLQEGKLNKNSAEFDKAAALYATAL</sequence>
<dbReference type="Proteomes" id="UP000838412">
    <property type="component" value="Chromosome 9"/>
</dbReference>
<reference evidence="2" key="1">
    <citation type="submission" date="2022-01" db="EMBL/GenBank/DDBJ databases">
        <authorList>
            <person name="Braso-Vives M."/>
        </authorList>
    </citation>
    <scope>NUCLEOTIDE SEQUENCE</scope>
</reference>
<keyword evidence="3" id="KW-1185">Reference proteome</keyword>
<proteinExistence type="predicted"/>
<evidence type="ECO:0000313" key="3">
    <source>
        <dbReference type="Proteomes" id="UP000838412"/>
    </source>
</evidence>
<gene>
    <name evidence="2" type="primary">Hypp5216</name>
    <name evidence="2" type="ORF">BLAG_LOCUS25086</name>
</gene>
<evidence type="ECO:0000256" key="1">
    <source>
        <dbReference type="SAM" id="MobiDB-lite"/>
    </source>
</evidence>
<dbReference type="AlphaFoldDB" id="A0A8K0AEH8"/>